<proteinExistence type="predicted"/>
<name>A0A3Q7Y0Y7_CICAR</name>
<protein>
    <submittedName>
        <fullName evidence="2">Uncharacterized protein LOC113786764</fullName>
    </submittedName>
</protein>
<reference evidence="2" key="2">
    <citation type="submission" date="2025-08" db="UniProtKB">
        <authorList>
            <consortium name="RefSeq"/>
        </authorList>
    </citation>
    <scope>IDENTIFICATION</scope>
    <source>
        <tissue evidence="2">Etiolated seedlings</tissue>
    </source>
</reference>
<evidence type="ECO:0000313" key="1">
    <source>
        <dbReference type="Proteomes" id="UP000087171"/>
    </source>
</evidence>
<dbReference type="KEGG" id="cam:113786764"/>
<gene>
    <name evidence="2" type="primary">LOC113786764</name>
</gene>
<dbReference type="AlphaFoldDB" id="A0A3Q7Y0Y7"/>
<keyword evidence="1" id="KW-1185">Reference proteome</keyword>
<dbReference type="Proteomes" id="UP000087171">
    <property type="component" value="Chromosome Ca5"/>
</dbReference>
<dbReference type="RefSeq" id="XP_027190966.1">
    <property type="nucleotide sequence ID" value="XM_027335165.1"/>
</dbReference>
<organism evidence="1 2">
    <name type="scientific">Cicer arietinum</name>
    <name type="common">Chickpea</name>
    <name type="synonym">Garbanzo</name>
    <dbReference type="NCBI Taxonomy" id="3827"/>
    <lineage>
        <taxon>Eukaryota</taxon>
        <taxon>Viridiplantae</taxon>
        <taxon>Streptophyta</taxon>
        <taxon>Embryophyta</taxon>
        <taxon>Tracheophyta</taxon>
        <taxon>Spermatophyta</taxon>
        <taxon>Magnoliopsida</taxon>
        <taxon>eudicotyledons</taxon>
        <taxon>Gunneridae</taxon>
        <taxon>Pentapetalae</taxon>
        <taxon>rosids</taxon>
        <taxon>fabids</taxon>
        <taxon>Fabales</taxon>
        <taxon>Fabaceae</taxon>
        <taxon>Papilionoideae</taxon>
        <taxon>50 kb inversion clade</taxon>
        <taxon>NPAAA clade</taxon>
        <taxon>Hologalegina</taxon>
        <taxon>IRL clade</taxon>
        <taxon>Cicereae</taxon>
        <taxon>Cicer</taxon>
    </lineage>
</organism>
<accession>A0A3Q7Y0Y7</accession>
<reference evidence="1" key="1">
    <citation type="journal article" date="2013" name="Nat. Biotechnol.">
        <title>Draft genome sequence of chickpea (Cicer arietinum) provides a resource for trait improvement.</title>
        <authorList>
            <person name="Varshney R.K."/>
            <person name="Song C."/>
            <person name="Saxena R.K."/>
            <person name="Azam S."/>
            <person name="Yu S."/>
            <person name="Sharpe A.G."/>
            <person name="Cannon S."/>
            <person name="Baek J."/>
            <person name="Rosen B.D."/>
            <person name="Tar'an B."/>
            <person name="Millan T."/>
            <person name="Zhang X."/>
            <person name="Ramsay L.D."/>
            <person name="Iwata A."/>
            <person name="Wang Y."/>
            <person name="Nelson W."/>
            <person name="Farmer A.D."/>
            <person name="Gaur P.M."/>
            <person name="Soderlund C."/>
            <person name="Penmetsa R.V."/>
            <person name="Xu C."/>
            <person name="Bharti A.K."/>
            <person name="He W."/>
            <person name="Winter P."/>
            <person name="Zhao S."/>
            <person name="Hane J.K."/>
            <person name="Carrasquilla-Garcia N."/>
            <person name="Condie J.A."/>
            <person name="Upadhyaya H.D."/>
            <person name="Luo M.C."/>
            <person name="Thudi M."/>
            <person name="Gowda C.L."/>
            <person name="Singh N.P."/>
            <person name="Lichtenzveig J."/>
            <person name="Gali K.K."/>
            <person name="Rubio J."/>
            <person name="Nadarajan N."/>
            <person name="Dolezel J."/>
            <person name="Bansal K.C."/>
            <person name="Xu X."/>
            <person name="Edwards D."/>
            <person name="Zhang G."/>
            <person name="Kahl G."/>
            <person name="Gil J."/>
            <person name="Singh K.B."/>
            <person name="Datta S.K."/>
            <person name="Jackson S.A."/>
            <person name="Wang J."/>
            <person name="Cook D.R."/>
        </authorList>
    </citation>
    <scope>NUCLEOTIDE SEQUENCE [LARGE SCALE GENOMIC DNA]</scope>
    <source>
        <strain evidence="1">cv. CDC Frontier</strain>
    </source>
</reference>
<evidence type="ECO:0000313" key="2">
    <source>
        <dbReference type="RefSeq" id="XP_027190966.1"/>
    </source>
</evidence>
<sequence length="112" mass="13616">MKKIARLKRRMKMVVRRGGAQIMCLQDLLDKLQAQERRLRTLCQFRQARFRRKQLINLRRLSTFPDNTTNNEAQDRRLRTLCQFRQARFRRKQLINLRRLSTFPNNTTNNGI</sequence>